<dbReference type="EMBL" id="HBGA01027188">
    <property type="protein sequence ID" value="CAD8999034.1"/>
    <property type="molecule type" value="Transcribed_RNA"/>
</dbReference>
<dbReference type="Gene3D" id="1.25.10.10">
    <property type="entry name" value="Leucine-rich Repeat Variant"/>
    <property type="match status" value="1"/>
</dbReference>
<dbReference type="InterPro" id="IPR032460">
    <property type="entry name" value="Symplekin/Pta1_N"/>
</dbReference>
<feature type="compositionally biased region" description="Basic and acidic residues" evidence="1">
    <location>
        <begin position="274"/>
        <end position="293"/>
    </location>
</feature>
<gene>
    <name evidence="3" type="ORF">EGYM00392_LOCUS10104</name>
    <name evidence="4" type="ORF">EGYM00392_LOCUS10105</name>
</gene>
<evidence type="ECO:0000313" key="4">
    <source>
        <dbReference type="EMBL" id="CAD8999035.1"/>
    </source>
</evidence>
<dbReference type="Pfam" id="PF11935">
    <property type="entry name" value="SYMPK_PTA1_N"/>
    <property type="match status" value="1"/>
</dbReference>
<organism evidence="3">
    <name type="scientific">Eutreptiella gymnastica</name>
    <dbReference type="NCBI Taxonomy" id="73025"/>
    <lineage>
        <taxon>Eukaryota</taxon>
        <taxon>Discoba</taxon>
        <taxon>Euglenozoa</taxon>
        <taxon>Euglenida</taxon>
        <taxon>Spirocuta</taxon>
        <taxon>Euglenophyceae</taxon>
        <taxon>Eutreptiales</taxon>
        <taxon>Eutreptiaceae</taxon>
        <taxon>Eutreptiella</taxon>
    </lineage>
</organism>
<evidence type="ECO:0000256" key="1">
    <source>
        <dbReference type="SAM" id="MobiDB-lite"/>
    </source>
</evidence>
<reference evidence="3" key="1">
    <citation type="submission" date="2021-01" db="EMBL/GenBank/DDBJ databases">
        <authorList>
            <person name="Corre E."/>
            <person name="Pelletier E."/>
            <person name="Niang G."/>
            <person name="Scheremetjew M."/>
            <person name="Finn R."/>
            <person name="Kale V."/>
            <person name="Holt S."/>
            <person name="Cochrane G."/>
            <person name="Meng A."/>
            <person name="Brown T."/>
            <person name="Cohen L."/>
        </authorList>
    </citation>
    <scope>NUCLEOTIDE SEQUENCE</scope>
    <source>
        <strain evidence="3">NIES-381</strain>
    </source>
</reference>
<protein>
    <recommendedName>
        <fullName evidence="2">Symplekin/Pta1 N-terminal domain-containing protein</fullName>
    </recommendedName>
</protein>
<proteinExistence type="predicted"/>
<evidence type="ECO:0000259" key="2">
    <source>
        <dbReference type="Pfam" id="PF11935"/>
    </source>
</evidence>
<dbReference type="EMBL" id="HBGA01027189">
    <property type="protein sequence ID" value="CAD8999035.1"/>
    <property type="molecule type" value="Transcribed_RNA"/>
</dbReference>
<feature type="region of interest" description="Disordered" evidence="1">
    <location>
        <begin position="274"/>
        <end position="308"/>
    </location>
</feature>
<dbReference type="AlphaFoldDB" id="A0A6U7UIQ7"/>
<evidence type="ECO:0000313" key="3">
    <source>
        <dbReference type="EMBL" id="CAD8999034.1"/>
    </source>
</evidence>
<feature type="compositionally biased region" description="Polar residues" evidence="1">
    <location>
        <begin position="298"/>
        <end position="308"/>
    </location>
</feature>
<dbReference type="InterPro" id="IPR011989">
    <property type="entry name" value="ARM-like"/>
</dbReference>
<accession>A0A6U7UIQ7</accession>
<sequence length="375" mass="42062">MTDDVTAFERFLQSGAFLLETLKSTPASELEPNTIRACTNLFLVAYPLLYLNTELQDEIGVPFHATCLTPIRDIICRIDAATDVMFAYLMDFQVTAILLLTPRATPLVALNKNPKLPQIQVSSNALDQHVVQQIPAPFEPERLLNVCMGLIDEMVERLNKTPETSPTRTTTLITSLARIARFQPLFWPRLLPRMCDLAESQTGQTTLGSTSAKYMLHSSMIFLLRCPETARYRKQIQIALDKLTFEPGLLSNTHDQTLAAYNKSLNQISLEAERQRKEKQKRDALTEMPETRAKRARPSSSAQSNVQEVTAKVEAVPTVSEAQMNYLMLSLKALRDPDTIREKHQAGIIAIFKQMAALYKAPRAPPPRAPPPVEC</sequence>
<name>A0A6U7UIQ7_9EUGL</name>
<feature type="domain" description="Symplekin/Pta1 N-terminal" evidence="2">
    <location>
        <begin position="137"/>
        <end position="243"/>
    </location>
</feature>